<evidence type="ECO:0000313" key="3">
    <source>
        <dbReference type="Proteomes" id="UP000579281"/>
    </source>
</evidence>
<dbReference type="SUPFAM" id="SSF55186">
    <property type="entry name" value="ThrRS/AlaRS common domain"/>
    <property type="match status" value="1"/>
</dbReference>
<protein>
    <submittedName>
        <fullName evidence="2">Uridine kinase</fullName>
        <ecNumber evidence="2">2.7.1.48</ecNumber>
    </submittedName>
</protein>
<name>A0A841KQS8_9FIRM</name>
<evidence type="ECO:0000259" key="1">
    <source>
        <dbReference type="SMART" id="SM00382"/>
    </source>
</evidence>
<keyword evidence="2" id="KW-0418">Kinase</keyword>
<dbReference type="Gene3D" id="3.40.50.300">
    <property type="entry name" value="P-loop containing nucleotide triphosphate hydrolases"/>
    <property type="match status" value="1"/>
</dbReference>
<dbReference type="InterPro" id="IPR006083">
    <property type="entry name" value="PRK/URK"/>
</dbReference>
<proteinExistence type="predicted"/>
<keyword evidence="2" id="KW-0808">Transferase</keyword>
<dbReference type="EMBL" id="JACHEN010000010">
    <property type="protein sequence ID" value="MBB6215846.1"/>
    <property type="molecule type" value="Genomic_DNA"/>
</dbReference>
<accession>A0A841KQS8</accession>
<sequence length="552" mass="64480">MEEGIHIMIDHKESVEIQKGMTLLELSNTYKHQYGTPIVAAKVNNDLKELNYVVNEAANIEFIDLTKIDGIRIYQRSLVFVFIRAAMEILPDSKVTIEHSLSRGLYCEIHYKRPIYESDVLEIEARMKEIVERDEPITKNNTTIEEAKEIFAEWHLDPKIKLLDYKTITDINIYSCGWLKNYFYGYMVPSTGYLKLFKLKYYMPGIILIHPEKSNPNQLPEYHEQHKMAAIFKESANWAKIMNVEYVASLNHLIEHKKHGEIIRVAEALHEKKIAHIADLITQKKKRIVLIAGPSSSGKTTFAQKLIVQLKVNGLNPVSLSTDDYFVNRELTPRDEKGEYNFEALEAVDVDLFNEHLTKLILGEVVEIPSFNFQKGIREYKERFLKVKEDQPIIIEGIHGLNERLTEDIPHDKKFKIYISALTQLNIDDHNRINTTDTRLIRRIIRDNKYRGKTALDTLKLWESVRRGEEKYIFPYQEDADIMFNSSLIYELAVLKKHIEPLLLEISMEEKEYSEAKRLLKFLSYFLSIVDDCLIPKNSLIREFIGGSWFYE</sequence>
<dbReference type="RefSeq" id="WP_184310394.1">
    <property type="nucleotide sequence ID" value="NZ_JACHEN010000010.1"/>
</dbReference>
<reference evidence="2 3" key="1">
    <citation type="submission" date="2020-08" db="EMBL/GenBank/DDBJ databases">
        <title>Genomic Encyclopedia of Type Strains, Phase IV (KMG-IV): sequencing the most valuable type-strain genomes for metagenomic binning, comparative biology and taxonomic classification.</title>
        <authorList>
            <person name="Goeker M."/>
        </authorList>
    </citation>
    <scope>NUCLEOTIDE SEQUENCE [LARGE SCALE GENOMIC DNA]</scope>
    <source>
        <strain evidence="2 3">DSM 103526</strain>
    </source>
</reference>
<dbReference type="Gene3D" id="3.30.980.10">
    <property type="entry name" value="Threonyl-trna Synthetase, Chain A, domain 2"/>
    <property type="match status" value="1"/>
</dbReference>
<dbReference type="InterPro" id="IPR018163">
    <property type="entry name" value="Thr/Ala-tRNA-synth_IIc_edit"/>
</dbReference>
<dbReference type="Pfam" id="PF00485">
    <property type="entry name" value="PRK"/>
    <property type="match status" value="1"/>
</dbReference>
<dbReference type="GO" id="GO:0004849">
    <property type="term" value="F:uridine kinase activity"/>
    <property type="evidence" value="ECO:0007669"/>
    <property type="project" value="UniProtKB-EC"/>
</dbReference>
<comment type="caution">
    <text evidence="2">The sequence shown here is derived from an EMBL/GenBank/DDBJ whole genome shotgun (WGS) entry which is preliminary data.</text>
</comment>
<gene>
    <name evidence="2" type="ORF">HNQ80_001937</name>
</gene>
<dbReference type="InterPro" id="IPR027417">
    <property type="entry name" value="P-loop_NTPase"/>
</dbReference>
<evidence type="ECO:0000313" key="2">
    <source>
        <dbReference type="EMBL" id="MBB6215846.1"/>
    </source>
</evidence>
<dbReference type="SMART" id="SM00382">
    <property type="entry name" value="AAA"/>
    <property type="match status" value="1"/>
</dbReference>
<dbReference type="Proteomes" id="UP000579281">
    <property type="component" value="Unassembled WGS sequence"/>
</dbReference>
<dbReference type="GO" id="GO:0005524">
    <property type="term" value="F:ATP binding"/>
    <property type="evidence" value="ECO:0007669"/>
    <property type="project" value="InterPro"/>
</dbReference>
<dbReference type="PANTHER" id="PTHR10285">
    <property type="entry name" value="URIDINE KINASE"/>
    <property type="match status" value="1"/>
</dbReference>
<dbReference type="CDD" id="cd02028">
    <property type="entry name" value="UMPK_like"/>
    <property type="match status" value="1"/>
</dbReference>
<keyword evidence="3" id="KW-1185">Reference proteome</keyword>
<organism evidence="2 3">
    <name type="scientific">Anaerosolibacter carboniphilus</name>
    <dbReference type="NCBI Taxonomy" id="1417629"/>
    <lineage>
        <taxon>Bacteria</taxon>
        <taxon>Bacillati</taxon>
        <taxon>Bacillota</taxon>
        <taxon>Clostridia</taxon>
        <taxon>Peptostreptococcales</taxon>
        <taxon>Thermotaleaceae</taxon>
        <taxon>Anaerosolibacter</taxon>
    </lineage>
</organism>
<dbReference type="InterPro" id="IPR003593">
    <property type="entry name" value="AAA+_ATPase"/>
</dbReference>
<dbReference type="EC" id="2.7.1.48" evidence="2"/>
<dbReference type="SUPFAM" id="SSF52540">
    <property type="entry name" value="P-loop containing nucleoside triphosphate hydrolases"/>
    <property type="match status" value="1"/>
</dbReference>
<feature type="domain" description="AAA+ ATPase" evidence="1">
    <location>
        <begin position="285"/>
        <end position="446"/>
    </location>
</feature>
<dbReference type="AlphaFoldDB" id="A0A841KQS8"/>